<evidence type="ECO:0000256" key="5">
    <source>
        <dbReference type="ARBA" id="ARBA00023198"/>
    </source>
</evidence>
<dbReference type="AlphaFoldDB" id="A0AAN9H8F7"/>
<dbReference type="InterPro" id="IPR051249">
    <property type="entry name" value="NLRP_Inflammasome"/>
</dbReference>
<dbReference type="PANTHER" id="PTHR46985:SF2">
    <property type="entry name" value="APOPTOSIS-ASSOCIATED SPECK-LIKE PROTEIN CONTAINING A CARD"/>
    <property type="match status" value="1"/>
</dbReference>
<dbReference type="Proteomes" id="UP001364617">
    <property type="component" value="Unassembled WGS sequence"/>
</dbReference>
<comment type="caution">
    <text evidence="7">The sequence shown here is derived from an EMBL/GenBank/DDBJ whole genome shotgun (WGS) entry which is preliminary data.</text>
</comment>
<evidence type="ECO:0000256" key="1">
    <source>
        <dbReference type="ARBA" id="ARBA00004514"/>
    </source>
</evidence>
<reference evidence="7 8" key="1">
    <citation type="submission" date="2024-02" db="EMBL/GenBank/DDBJ databases">
        <title>Chromosome-level genome assembly of the Eurasian Minnow (Phoxinus phoxinus).</title>
        <authorList>
            <person name="Oriowo T.O."/>
            <person name="Martin S."/>
            <person name="Stange M."/>
            <person name="Chrysostomakis Y."/>
            <person name="Brown T."/>
            <person name="Winkler S."/>
            <person name="Kukowka S."/>
            <person name="Myers E.W."/>
            <person name="Bohne A."/>
        </authorList>
    </citation>
    <scope>NUCLEOTIDE SEQUENCE [LARGE SCALE GENOMIC DNA]</scope>
    <source>
        <strain evidence="7">ZFMK-TIS-60720</strain>
        <tissue evidence="7">Whole Organism</tissue>
    </source>
</reference>
<keyword evidence="3" id="KW-0399">Innate immunity</keyword>
<dbReference type="InterPro" id="IPR011029">
    <property type="entry name" value="DEATH-like_dom_sf"/>
</dbReference>
<protein>
    <recommendedName>
        <fullName evidence="6">CARD domain-containing protein</fullName>
    </recommendedName>
</protein>
<keyword evidence="4" id="KW-0391">Immunity</keyword>
<gene>
    <name evidence="7" type="ORF">R3I93_007595</name>
</gene>
<dbReference type="EMBL" id="JAYKXH010000007">
    <property type="protein sequence ID" value="KAK7163587.1"/>
    <property type="molecule type" value="Genomic_DNA"/>
</dbReference>
<keyword evidence="5" id="KW-0395">Inflammatory response</keyword>
<keyword evidence="8" id="KW-1185">Reference proteome</keyword>
<evidence type="ECO:0000313" key="8">
    <source>
        <dbReference type="Proteomes" id="UP001364617"/>
    </source>
</evidence>
<proteinExistence type="predicted"/>
<evidence type="ECO:0000256" key="3">
    <source>
        <dbReference type="ARBA" id="ARBA00022588"/>
    </source>
</evidence>
<name>A0AAN9H8F7_9TELE</name>
<evidence type="ECO:0000256" key="4">
    <source>
        <dbReference type="ARBA" id="ARBA00022859"/>
    </source>
</evidence>
<dbReference type="InterPro" id="IPR033516">
    <property type="entry name" value="CARD8/ASC/NALP1_CARD"/>
</dbReference>
<comment type="subcellular location">
    <subcellularLocation>
        <location evidence="1">Cytoplasm</location>
        <location evidence="1">Cytosol</location>
    </subcellularLocation>
</comment>
<dbReference type="CDD" id="cd08330">
    <property type="entry name" value="CARD_ASC_NALP1"/>
    <property type="match status" value="1"/>
</dbReference>
<evidence type="ECO:0000256" key="2">
    <source>
        <dbReference type="ARBA" id="ARBA00022490"/>
    </source>
</evidence>
<dbReference type="Gene3D" id="1.10.533.10">
    <property type="entry name" value="Death Domain, Fas"/>
    <property type="match status" value="1"/>
</dbReference>
<dbReference type="GO" id="GO:0005829">
    <property type="term" value="C:cytosol"/>
    <property type="evidence" value="ECO:0007669"/>
    <property type="project" value="UniProtKB-SubCell"/>
</dbReference>
<accession>A0AAN9H8F7</accession>
<dbReference type="PROSITE" id="PS50209">
    <property type="entry name" value="CARD"/>
    <property type="match status" value="1"/>
</dbReference>
<dbReference type="GO" id="GO:0006954">
    <property type="term" value="P:inflammatory response"/>
    <property type="evidence" value="ECO:0007669"/>
    <property type="project" value="UniProtKB-KW"/>
</dbReference>
<dbReference type="FunFam" id="1.10.533.10:FF:000013">
    <property type="entry name" value="Apoptosis-associated speck-like protein containing a CARD"/>
    <property type="match status" value="1"/>
</dbReference>
<dbReference type="GO" id="GO:0042981">
    <property type="term" value="P:regulation of apoptotic process"/>
    <property type="evidence" value="ECO:0007669"/>
    <property type="project" value="InterPro"/>
</dbReference>
<dbReference type="GO" id="GO:0045087">
    <property type="term" value="P:innate immune response"/>
    <property type="evidence" value="ECO:0007669"/>
    <property type="project" value="UniProtKB-KW"/>
</dbReference>
<feature type="domain" description="CARD" evidence="6">
    <location>
        <begin position="1"/>
        <end position="90"/>
    </location>
</feature>
<dbReference type="Pfam" id="PF00619">
    <property type="entry name" value="CARD"/>
    <property type="match status" value="1"/>
</dbReference>
<organism evidence="7 8">
    <name type="scientific">Phoxinus phoxinus</name>
    <name type="common">Eurasian minnow</name>
    <dbReference type="NCBI Taxonomy" id="58324"/>
    <lineage>
        <taxon>Eukaryota</taxon>
        <taxon>Metazoa</taxon>
        <taxon>Chordata</taxon>
        <taxon>Craniata</taxon>
        <taxon>Vertebrata</taxon>
        <taxon>Euteleostomi</taxon>
        <taxon>Actinopterygii</taxon>
        <taxon>Neopterygii</taxon>
        <taxon>Teleostei</taxon>
        <taxon>Ostariophysi</taxon>
        <taxon>Cypriniformes</taxon>
        <taxon>Leuciscidae</taxon>
        <taxon>Phoxininae</taxon>
        <taxon>Phoxinus</taxon>
    </lineage>
</organism>
<evidence type="ECO:0000313" key="7">
    <source>
        <dbReference type="EMBL" id="KAK7163587.1"/>
    </source>
</evidence>
<keyword evidence="2" id="KW-0963">Cytoplasm</keyword>
<sequence length="90" mass="10411">MSSFEVQFVDRNRAALIQRVTSVMPIVDKLQNKGMINPETYAEIRAENTNPQKTRKLFEALDAGGDRVKRDFYYALKNHELYLFKDLGGK</sequence>
<dbReference type="SUPFAM" id="SSF47986">
    <property type="entry name" value="DEATH domain"/>
    <property type="match status" value="1"/>
</dbReference>
<evidence type="ECO:0000259" key="6">
    <source>
        <dbReference type="PROSITE" id="PS50209"/>
    </source>
</evidence>
<dbReference type="PANTHER" id="PTHR46985">
    <property type="entry name" value="NACHT, LRR AND PYD DOMAINS-CONTAINING PROTEIN 1"/>
    <property type="match status" value="1"/>
</dbReference>
<dbReference type="InterPro" id="IPR001315">
    <property type="entry name" value="CARD"/>
</dbReference>